<dbReference type="InterPro" id="IPR001957">
    <property type="entry name" value="Chromosome_initiator_DnaA"/>
</dbReference>
<dbReference type="GO" id="GO:0008289">
    <property type="term" value="F:lipid binding"/>
    <property type="evidence" value="ECO:0007669"/>
    <property type="project" value="UniProtKB-KW"/>
</dbReference>
<dbReference type="GO" id="GO:0005886">
    <property type="term" value="C:plasma membrane"/>
    <property type="evidence" value="ECO:0007669"/>
    <property type="project" value="TreeGrafter"/>
</dbReference>
<dbReference type="GO" id="GO:0006275">
    <property type="term" value="P:regulation of DNA replication"/>
    <property type="evidence" value="ECO:0007669"/>
    <property type="project" value="UniProtKB-UniRule"/>
</dbReference>
<evidence type="ECO:0000256" key="4">
    <source>
        <dbReference type="ARBA" id="ARBA00022741"/>
    </source>
</evidence>
<feature type="domain" description="AAA+ ATPase" evidence="12">
    <location>
        <begin position="236"/>
        <end position="376"/>
    </location>
</feature>
<dbReference type="NCBIfam" id="TIGR00362">
    <property type="entry name" value="DnaA"/>
    <property type="match status" value="1"/>
</dbReference>
<feature type="region of interest" description="Domain I, interacts with DnaA modulators" evidence="8">
    <location>
        <begin position="1"/>
        <end position="155"/>
    </location>
</feature>
<evidence type="ECO:0000259" key="13">
    <source>
        <dbReference type="SMART" id="SM00760"/>
    </source>
</evidence>
<evidence type="ECO:0000256" key="6">
    <source>
        <dbReference type="ARBA" id="ARBA00023121"/>
    </source>
</evidence>
<keyword evidence="2 8" id="KW-0963">Cytoplasm</keyword>
<dbReference type="PRINTS" id="PR00051">
    <property type="entry name" value="DNAA"/>
</dbReference>
<evidence type="ECO:0000256" key="11">
    <source>
        <dbReference type="RuleBase" id="RU004227"/>
    </source>
</evidence>
<dbReference type="InterPro" id="IPR020591">
    <property type="entry name" value="Chromosome_initiator_DnaA-like"/>
</dbReference>
<dbReference type="Gene3D" id="1.10.1750.10">
    <property type="match status" value="1"/>
</dbReference>
<evidence type="ECO:0000256" key="8">
    <source>
        <dbReference type="HAMAP-Rule" id="MF_00377"/>
    </source>
</evidence>
<dbReference type="GO" id="GO:0005737">
    <property type="term" value="C:cytoplasm"/>
    <property type="evidence" value="ECO:0007669"/>
    <property type="project" value="UniProtKB-SubCell"/>
</dbReference>
<feature type="region of interest" description="Domain IV, binds dsDNA" evidence="8">
    <location>
        <begin position="426"/>
        <end position="548"/>
    </location>
</feature>
<evidence type="ECO:0000313" key="15">
    <source>
        <dbReference type="Proteomes" id="UP000740557"/>
    </source>
</evidence>
<comment type="subunit">
    <text evidence="8">Oligomerizes as a right-handed, spiral filament on DNA at oriC.</text>
</comment>
<dbReference type="SMART" id="SM00382">
    <property type="entry name" value="AAA"/>
    <property type="match status" value="1"/>
</dbReference>
<gene>
    <name evidence="8 14" type="primary">dnaA</name>
    <name evidence="14" type="ORF">KC980_02780</name>
</gene>
<dbReference type="InterPro" id="IPR010921">
    <property type="entry name" value="Trp_repressor/repl_initiator"/>
</dbReference>
<evidence type="ECO:0000256" key="3">
    <source>
        <dbReference type="ARBA" id="ARBA00022705"/>
    </source>
</evidence>
<dbReference type="InterPro" id="IPR003593">
    <property type="entry name" value="AAA+_ATPase"/>
</dbReference>
<dbReference type="SUPFAM" id="SSF52540">
    <property type="entry name" value="P-loop containing nucleoside triphosphate hydrolases"/>
    <property type="match status" value="1"/>
</dbReference>
<feature type="domain" description="Chromosomal replication initiator DnaA C-terminal" evidence="13">
    <location>
        <begin position="454"/>
        <end position="523"/>
    </location>
</feature>
<comment type="similarity">
    <text evidence="1 8 11">Belongs to the DnaA family.</text>
</comment>
<proteinExistence type="inferred from homology"/>
<dbReference type="CDD" id="cd06571">
    <property type="entry name" value="Bac_DnaA_C"/>
    <property type="match status" value="1"/>
</dbReference>
<dbReference type="CDD" id="cd00009">
    <property type="entry name" value="AAA"/>
    <property type="match status" value="1"/>
</dbReference>
<dbReference type="InterPro" id="IPR013159">
    <property type="entry name" value="DnaA_C"/>
</dbReference>
<evidence type="ECO:0000256" key="1">
    <source>
        <dbReference type="ARBA" id="ARBA00006583"/>
    </source>
</evidence>
<comment type="caution">
    <text evidence="8">Lacks conserved residue(s) required for the propagation of feature annotation.</text>
</comment>
<dbReference type="Gene3D" id="3.40.50.300">
    <property type="entry name" value="P-loop containing nucleotide triphosphate hydrolases"/>
    <property type="match status" value="1"/>
</dbReference>
<name>A0A955EBM7_UNCKA</name>
<keyword evidence="3 8" id="KW-0235">DNA replication</keyword>
<dbReference type="GO" id="GO:0006270">
    <property type="term" value="P:DNA replication initiation"/>
    <property type="evidence" value="ECO:0007669"/>
    <property type="project" value="UniProtKB-UniRule"/>
</dbReference>
<dbReference type="PROSITE" id="PS01008">
    <property type="entry name" value="DNAA"/>
    <property type="match status" value="1"/>
</dbReference>
<evidence type="ECO:0000313" key="14">
    <source>
        <dbReference type="EMBL" id="MCA9308410.1"/>
    </source>
</evidence>
<dbReference type="PANTHER" id="PTHR30050">
    <property type="entry name" value="CHROMOSOMAL REPLICATION INITIATOR PROTEIN DNAA"/>
    <property type="match status" value="1"/>
</dbReference>
<feature type="binding site" evidence="8">
    <location>
        <position position="249"/>
    </location>
    <ligand>
        <name>ATP</name>
        <dbReference type="ChEBI" id="CHEBI:30616"/>
    </ligand>
</feature>
<organism evidence="14 15">
    <name type="scientific">candidate division WWE3 bacterium</name>
    <dbReference type="NCBI Taxonomy" id="2053526"/>
    <lineage>
        <taxon>Bacteria</taxon>
        <taxon>Katanobacteria</taxon>
    </lineage>
</organism>
<reference evidence="14" key="2">
    <citation type="journal article" date="2021" name="Microbiome">
        <title>Successional dynamics and alternative stable states in a saline activated sludge microbial community over 9 years.</title>
        <authorList>
            <person name="Wang Y."/>
            <person name="Ye J."/>
            <person name="Ju F."/>
            <person name="Liu L."/>
            <person name="Boyd J.A."/>
            <person name="Deng Y."/>
            <person name="Parks D.H."/>
            <person name="Jiang X."/>
            <person name="Yin X."/>
            <person name="Woodcroft B.J."/>
            <person name="Tyson G.W."/>
            <person name="Hugenholtz P."/>
            <person name="Polz M.F."/>
            <person name="Zhang T."/>
        </authorList>
    </citation>
    <scope>NUCLEOTIDE SEQUENCE</scope>
    <source>
        <strain evidence="14">HKST-UBA79</strain>
    </source>
</reference>
<dbReference type="AlphaFoldDB" id="A0A955EBM7"/>
<dbReference type="HAMAP" id="MF_00377">
    <property type="entry name" value="DnaA_bact"/>
    <property type="match status" value="1"/>
</dbReference>
<dbReference type="Pfam" id="PF08299">
    <property type="entry name" value="Bac_DnaA_C"/>
    <property type="match status" value="1"/>
</dbReference>
<dbReference type="InterPro" id="IPR027417">
    <property type="entry name" value="P-loop_NTPase"/>
</dbReference>
<protein>
    <recommendedName>
        <fullName evidence="8 9">Chromosomal replication initiator protein DnaA</fullName>
    </recommendedName>
</protein>
<evidence type="ECO:0000256" key="5">
    <source>
        <dbReference type="ARBA" id="ARBA00022840"/>
    </source>
</evidence>
<evidence type="ECO:0000259" key="12">
    <source>
        <dbReference type="SMART" id="SM00382"/>
    </source>
</evidence>
<comment type="subcellular location">
    <subcellularLocation>
        <location evidence="8">Cytoplasm</location>
    </subcellularLocation>
</comment>
<feature type="binding site" evidence="8">
    <location>
        <position position="247"/>
    </location>
    <ligand>
        <name>ATP</name>
        <dbReference type="ChEBI" id="CHEBI:30616"/>
    </ligand>
</feature>
<dbReference type="Gene3D" id="3.30.300.180">
    <property type="match status" value="1"/>
</dbReference>
<evidence type="ECO:0000256" key="10">
    <source>
        <dbReference type="RuleBase" id="RU000577"/>
    </source>
</evidence>
<keyword evidence="6 8" id="KW-0446">Lipid-binding</keyword>
<comment type="function">
    <text evidence="8 10">Plays an essential role in the initiation and regulation of chromosomal replication. ATP-DnaA binds to the origin of replication (oriC) to initiate formation of the DNA replication initiation complex once per cell cycle. Binds the DnaA box (a 9 base pair repeat at the origin) and separates the double-stranded (ds)DNA. Forms a right-handed helical filament on oriC DNA; dsDNA binds to the exterior of the filament while single-stranded (ss)DNA is stabiized in the filament's interior. The ATP-DnaA-oriC complex binds and stabilizes one strand of the AT-rich DNA unwinding element (DUE), permitting loading of DNA polymerase. After initiation quickly degrades to an ADP-DnaA complex that is not apt for DNA replication. Binds acidic phospholipids.</text>
</comment>
<dbReference type="PANTHER" id="PTHR30050:SF2">
    <property type="entry name" value="CHROMOSOMAL REPLICATION INITIATOR PROTEIN DNAA"/>
    <property type="match status" value="1"/>
</dbReference>
<evidence type="ECO:0000256" key="9">
    <source>
        <dbReference type="NCBIfam" id="TIGR00362"/>
    </source>
</evidence>
<evidence type="ECO:0000256" key="2">
    <source>
        <dbReference type="ARBA" id="ARBA00022490"/>
    </source>
</evidence>
<comment type="caution">
    <text evidence="14">The sequence shown here is derived from an EMBL/GenBank/DDBJ whole genome shotgun (WGS) entry which is preliminary data.</text>
</comment>
<evidence type="ECO:0000256" key="7">
    <source>
        <dbReference type="ARBA" id="ARBA00023125"/>
    </source>
</evidence>
<dbReference type="GO" id="GO:0005524">
    <property type="term" value="F:ATP binding"/>
    <property type="evidence" value="ECO:0007669"/>
    <property type="project" value="UniProtKB-UniRule"/>
</dbReference>
<dbReference type="InterPro" id="IPR038454">
    <property type="entry name" value="DnaA_N_sf"/>
</dbReference>
<dbReference type="FunFam" id="3.40.50.300:FF:000668">
    <property type="entry name" value="Chromosomal replication initiator protein DnaA"/>
    <property type="match status" value="1"/>
</dbReference>
<accession>A0A955EBM7</accession>
<sequence length="548" mass="62265">MKMQAINLWNKVLIRAQQELSEANYQTIMLQTVVGDMTDNKLEIICANTFVKMRFEKLFKDLVISTLKNEGHQNVTLITIVGDIKATLEQLQNIQPEIKEEKTITQTQHVPKQNIDITALKNTIGTMPFKHIDNTPQRLNTFIEDATPQEEKEEEKEDDGTQNNEVVIVDNTRPIQTNAVEQLTHNYAVRQNVKPLIAPRTNNLNPNYTFENFIMGANNQLAFSIAQAVAENPGITYNPFFIYSGVGLGKTHLMQSIGHKIAQNNPEIKIMYCTGESFMNDFIEAIKSQRGAGKYTSKDFRNKYRKADVLLIDDIQFIAGKEATQDEFFHTFNALQMAQKQIVITSDRPPQEFTNIEDRIRSRFGSGITADMQKPDIETRIAILRSKRDRDGGNMSNDVIDVLAEHISSNVRELEGAYLQVIMSARSTHSPITIEFAKTVLQDTLKAKRKKPLTINTILKTVCTYFDVTMGDVKGKRRTQVLVVPRQIAMYLMHSLTETPFTSIGDFFGGRDHTTVIHGVRKIEEEINQNGKLREDIIKIKDLLNAEV</sequence>
<dbReference type="SUPFAM" id="SSF48295">
    <property type="entry name" value="TrpR-like"/>
    <property type="match status" value="1"/>
</dbReference>
<reference evidence="14" key="1">
    <citation type="submission" date="2020-04" db="EMBL/GenBank/DDBJ databases">
        <authorList>
            <person name="Zhang T."/>
        </authorList>
    </citation>
    <scope>NUCLEOTIDE SEQUENCE</scope>
    <source>
        <strain evidence="14">HKST-UBA79</strain>
    </source>
</reference>
<comment type="domain">
    <text evidence="8">Domain I is involved in oligomerization and binding regulators, domain II is flexibile and of varying length in different bacteria, domain III forms the AAA+ region, while domain IV binds dsDNA.</text>
</comment>
<dbReference type="SMART" id="SM00760">
    <property type="entry name" value="Bac_DnaA_C"/>
    <property type="match status" value="1"/>
</dbReference>
<keyword evidence="5 8" id="KW-0067">ATP-binding</keyword>
<feature type="binding site" evidence="8">
    <location>
        <position position="250"/>
    </location>
    <ligand>
        <name>ATP</name>
        <dbReference type="ChEBI" id="CHEBI:30616"/>
    </ligand>
</feature>
<feature type="binding site" evidence="8">
    <location>
        <position position="251"/>
    </location>
    <ligand>
        <name>ATP</name>
        <dbReference type="ChEBI" id="CHEBI:30616"/>
    </ligand>
</feature>
<dbReference type="InterPro" id="IPR018312">
    <property type="entry name" value="Chromosome_initiator_DnaA_CS"/>
</dbReference>
<dbReference type="Proteomes" id="UP000740557">
    <property type="component" value="Unassembled WGS sequence"/>
</dbReference>
<keyword evidence="7 8" id="KW-0238">DNA-binding</keyword>
<dbReference type="Pfam" id="PF00308">
    <property type="entry name" value="Bac_DnaA"/>
    <property type="match status" value="1"/>
</dbReference>
<dbReference type="EMBL" id="JAGQNX010000080">
    <property type="protein sequence ID" value="MCA9308410.1"/>
    <property type="molecule type" value="Genomic_DNA"/>
</dbReference>
<dbReference type="InterPro" id="IPR013317">
    <property type="entry name" value="DnaA_dom"/>
</dbReference>
<dbReference type="Gene3D" id="1.10.8.60">
    <property type="match status" value="1"/>
</dbReference>
<dbReference type="GO" id="GO:0003688">
    <property type="term" value="F:DNA replication origin binding"/>
    <property type="evidence" value="ECO:0007669"/>
    <property type="project" value="UniProtKB-UniRule"/>
</dbReference>
<keyword evidence="4 8" id="KW-0547">Nucleotide-binding</keyword>